<name>A0A8A3S2M8_9EURY</name>
<dbReference type="PROSITE" id="PS00430">
    <property type="entry name" value="TONB_DEPENDENT_REC_1"/>
    <property type="match status" value="1"/>
</dbReference>
<dbReference type="KEGG" id="maqe:RJ40_02265"/>
<gene>
    <name evidence="1" type="ORF">RJ40_02265</name>
</gene>
<sequence>MKTIHTILISGCLLLALLAAGCTSAAGAPENVDGTLVEYHLSGGIMGANETVVVYANNTAVVSRHGEETLVPLEQGTMDNITGIIASEAYLSLGPEYRPASRGYDLFSYEVTAAGKTVRAEDGAVPPALAELIDELNGIATRAF</sequence>
<dbReference type="InterPro" id="IPR010916">
    <property type="entry name" value="TonB_box_CS"/>
</dbReference>
<dbReference type="GeneID" id="76423146"/>
<protein>
    <submittedName>
        <fullName evidence="1">Uncharacterized protein</fullName>
    </submittedName>
</protein>
<dbReference type="PROSITE" id="PS51257">
    <property type="entry name" value="PROKAR_LIPOPROTEIN"/>
    <property type="match status" value="1"/>
</dbReference>
<keyword evidence="2" id="KW-1185">Reference proteome</keyword>
<reference evidence="1" key="1">
    <citation type="journal article" date="2001" name="Int. J. Syst. Evol. Microbiol.">
        <title>Methanofollis aquaemaris sp. nov., a methanogen isolated from an aquaculture fish pond.</title>
        <authorList>
            <person name="Lai M.C."/>
            <person name="Chen S.C."/>
        </authorList>
    </citation>
    <scope>NUCLEOTIDE SEQUENCE</scope>
    <source>
        <strain evidence="1">N2F9704</strain>
    </source>
</reference>
<dbReference type="AlphaFoldDB" id="A0A8A3S2M8"/>
<evidence type="ECO:0000313" key="2">
    <source>
        <dbReference type="Proteomes" id="UP001042704"/>
    </source>
</evidence>
<evidence type="ECO:0000313" key="1">
    <source>
        <dbReference type="EMBL" id="QSZ66405.1"/>
    </source>
</evidence>
<organism evidence="1 2">
    <name type="scientific">Methanofollis aquaemaris</name>
    <dbReference type="NCBI Taxonomy" id="126734"/>
    <lineage>
        <taxon>Archaea</taxon>
        <taxon>Methanobacteriati</taxon>
        <taxon>Methanobacteriota</taxon>
        <taxon>Stenosarchaea group</taxon>
        <taxon>Methanomicrobia</taxon>
        <taxon>Methanomicrobiales</taxon>
        <taxon>Methanomicrobiaceae</taxon>
        <taxon>Methanofollis</taxon>
    </lineage>
</organism>
<reference evidence="1" key="2">
    <citation type="submission" date="2019-02" db="EMBL/GenBank/DDBJ databases">
        <authorList>
            <person name="Chen S.-C."/>
            <person name="Chien H.-H."/>
            <person name="Lai M.-C."/>
        </authorList>
    </citation>
    <scope>NUCLEOTIDE SEQUENCE</scope>
    <source>
        <strain evidence="1">N2F9704</strain>
    </source>
</reference>
<dbReference type="Proteomes" id="UP001042704">
    <property type="component" value="Chromosome"/>
</dbReference>
<dbReference type="EMBL" id="CP036172">
    <property type="protein sequence ID" value="QSZ66405.1"/>
    <property type="molecule type" value="Genomic_DNA"/>
</dbReference>
<dbReference type="RefSeq" id="WP_265581738.1">
    <property type="nucleotide sequence ID" value="NZ_CP036172.1"/>
</dbReference>
<accession>A0A8A3S2M8</accession>
<proteinExistence type="predicted"/>